<evidence type="ECO:0000259" key="1">
    <source>
        <dbReference type="Pfam" id="PF13443"/>
    </source>
</evidence>
<reference evidence="2" key="1">
    <citation type="submission" date="2022-06" db="EMBL/GenBank/DDBJ databases">
        <title>Sequencing the genomes of 1000 actinobacteria strains.</title>
        <authorList>
            <person name="Klenk H.-P."/>
        </authorList>
    </citation>
    <scope>NUCLEOTIDE SEQUENCE</scope>
    <source>
        <strain evidence="2">DSM 46694</strain>
    </source>
</reference>
<dbReference type="Proteomes" id="UP001139648">
    <property type="component" value="Unassembled WGS sequence"/>
</dbReference>
<dbReference type="InterPro" id="IPR010982">
    <property type="entry name" value="Lambda_DNA-bd_dom_sf"/>
</dbReference>
<accession>A0A9X2K0M5</accession>
<dbReference type="GO" id="GO:0003677">
    <property type="term" value="F:DNA binding"/>
    <property type="evidence" value="ECO:0007669"/>
    <property type="project" value="UniProtKB-KW"/>
</dbReference>
<feature type="domain" description="HTH cro/C1-type" evidence="1">
    <location>
        <begin position="10"/>
        <end position="77"/>
    </location>
</feature>
<keyword evidence="3" id="KW-1185">Reference proteome</keyword>
<dbReference type="Gene3D" id="1.10.260.40">
    <property type="entry name" value="lambda repressor-like DNA-binding domains"/>
    <property type="match status" value="1"/>
</dbReference>
<dbReference type="SUPFAM" id="SSF47413">
    <property type="entry name" value="lambda repressor-like DNA-binding domains"/>
    <property type="match status" value="1"/>
</dbReference>
<protein>
    <submittedName>
        <fullName evidence="2">DNA-binding Xre family transcriptional regulator</fullName>
    </submittedName>
</protein>
<dbReference type="RefSeq" id="WP_253742847.1">
    <property type="nucleotide sequence ID" value="NZ_BAABKA010000001.1"/>
</dbReference>
<keyword evidence="2" id="KW-0238">DNA-binding</keyword>
<dbReference type="AlphaFoldDB" id="A0A9X2K0M5"/>
<name>A0A9X2K0M5_9ACTN</name>
<gene>
    <name evidence="2" type="ORF">HD597_003098</name>
</gene>
<dbReference type="Pfam" id="PF13443">
    <property type="entry name" value="HTH_26"/>
    <property type="match status" value="1"/>
</dbReference>
<sequence length="82" mass="9600">MTRRLNFRWRLRQLMAAHEMWKTTDLIPLLRERGVSLSPAQVYRLVAGKPERLSMRTLVALCDIFDCTPADLIEPYAETNRP</sequence>
<evidence type="ECO:0000313" key="2">
    <source>
        <dbReference type="EMBL" id="MCP2356078.1"/>
    </source>
</evidence>
<dbReference type="EMBL" id="JAMZEB010000002">
    <property type="protein sequence ID" value="MCP2356078.1"/>
    <property type="molecule type" value="Genomic_DNA"/>
</dbReference>
<organism evidence="2 3">
    <name type="scientific">Nonomuraea thailandensis</name>
    <dbReference type="NCBI Taxonomy" id="1188745"/>
    <lineage>
        <taxon>Bacteria</taxon>
        <taxon>Bacillati</taxon>
        <taxon>Actinomycetota</taxon>
        <taxon>Actinomycetes</taxon>
        <taxon>Streptosporangiales</taxon>
        <taxon>Streptosporangiaceae</taxon>
        <taxon>Nonomuraea</taxon>
    </lineage>
</organism>
<evidence type="ECO:0000313" key="3">
    <source>
        <dbReference type="Proteomes" id="UP001139648"/>
    </source>
</evidence>
<comment type="caution">
    <text evidence="2">The sequence shown here is derived from an EMBL/GenBank/DDBJ whole genome shotgun (WGS) entry which is preliminary data.</text>
</comment>
<proteinExistence type="predicted"/>
<dbReference type="InterPro" id="IPR001387">
    <property type="entry name" value="Cro/C1-type_HTH"/>
</dbReference>